<dbReference type="Proteomes" id="UP001152795">
    <property type="component" value="Unassembled WGS sequence"/>
</dbReference>
<gene>
    <name evidence="1" type="ORF">PACLA_8A086815</name>
</gene>
<keyword evidence="2" id="KW-1185">Reference proteome</keyword>
<dbReference type="SUPFAM" id="SSF56672">
    <property type="entry name" value="DNA/RNA polymerases"/>
    <property type="match status" value="1"/>
</dbReference>
<reference evidence="1" key="1">
    <citation type="submission" date="2020-04" db="EMBL/GenBank/DDBJ databases">
        <authorList>
            <person name="Alioto T."/>
            <person name="Alioto T."/>
            <person name="Gomez Garrido J."/>
        </authorList>
    </citation>
    <scope>NUCLEOTIDE SEQUENCE</scope>
    <source>
        <strain evidence="1">A484AB</strain>
    </source>
</reference>
<organism evidence="1 2">
    <name type="scientific">Paramuricea clavata</name>
    <name type="common">Red gorgonian</name>
    <name type="synonym">Violescent sea-whip</name>
    <dbReference type="NCBI Taxonomy" id="317549"/>
    <lineage>
        <taxon>Eukaryota</taxon>
        <taxon>Metazoa</taxon>
        <taxon>Cnidaria</taxon>
        <taxon>Anthozoa</taxon>
        <taxon>Octocorallia</taxon>
        <taxon>Malacalcyonacea</taxon>
        <taxon>Plexauridae</taxon>
        <taxon>Paramuricea</taxon>
    </lineage>
</organism>
<protein>
    <submittedName>
        <fullName evidence="1">Uncharacterized protein</fullName>
    </submittedName>
</protein>
<comment type="caution">
    <text evidence="1">The sequence shown here is derived from an EMBL/GenBank/DDBJ whole genome shotgun (WGS) entry which is preliminary data.</text>
</comment>
<dbReference type="EMBL" id="CACRXK020005076">
    <property type="protein sequence ID" value="CAB4005023.1"/>
    <property type="molecule type" value="Genomic_DNA"/>
</dbReference>
<accession>A0A6S7HN45</accession>
<sequence>MLLDAMDNKQLSIVTLLDMSKAFDSVDHNMLLQRILNLGVSSAVHKWFESYLTSDRWQYVRIGTTSSAPVALSYGIPQGSVLSPFLFNIYTDSVGKKVDINN</sequence>
<dbReference type="InterPro" id="IPR000477">
    <property type="entry name" value="RT_dom"/>
</dbReference>
<dbReference type="Pfam" id="PF00078">
    <property type="entry name" value="RVT_1"/>
    <property type="match status" value="1"/>
</dbReference>
<name>A0A6S7HN45_PARCT</name>
<dbReference type="InterPro" id="IPR043502">
    <property type="entry name" value="DNA/RNA_pol_sf"/>
</dbReference>
<dbReference type="PANTHER" id="PTHR33332">
    <property type="entry name" value="REVERSE TRANSCRIPTASE DOMAIN-CONTAINING PROTEIN"/>
    <property type="match status" value="1"/>
</dbReference>
<evidence type="ECO:0000313" key="2">
    <source>
        <dbReference type="Proteomes" id="UP001152795"/>
    </source>
</evidence>
<dbReference type="PROSITE" id="PS50878">
    <property type="entry name" value="RT_POL"/>
    <property type="match status" value="1"/>
</dbReference>
<dbReference type="AlphaFoldDB" id="A0A6S7HN45"/>
<evidence type="ECO:0000313" key="1">
    <source>
        <dbReference type="EMBL" id="CAB4005023.1"/>
    </source>
</evidence>
<proteinExistence type="predicted"/>
<dbReference type="OrthoDB" id="10014409at2759"/>